<protein>
    <submittedName>
        <fullName evidence="1">Uncharacterized protein</fullName>
    </submittedName>
</protein>
<dbReference type="AlphaFoldDB" id="A0A1H9VSS8"/>
<evidence type="ECO:0000313" key="2">
    <source>
        <dbReference type="Proteomes" id="UP000198505"/>
    </source>
</evidence>
<dbReference type="EMBL" id="FOGS01000010">
    <property type="protein sequence ID" value="SES24437.1"/>
    <property type="molecule type" value="Genomic_DNA"/>
</dbReference>
<reference evidence="2" key="1">
    <citation type="submission" date="2016-10" db="EMBL/GenBank/DDBJ databases">
        <authorList>
            <person name="Varghese N."/>
            <person name="Submissions S."/>
        </authorList>
    </citation>
    <scope>NUCLEOTIDE SEQUENCE [LARGE SCALE GENOMIC DNA]</scope>
    <source>
        <strain evidence="2">CGMCC 1.6495</strain>
    </source>
</reference>
<organism evidence="1 2">
    <name type="scientific">Vreelandella subterranea</name>
    <dbReference type="NCBI Taxonomy" id="416874"/>
    <lineage>
        <taxon>Bacteria</taxon>
        <taxon>Pseudomonadati</taxon>
        <taxon>Pseudomonadota</taxon>
        <taxon>Gammaproteobacteria</taxon>
        <taxon>Oceanospirillales</taxon>
        <taxon>Halomonadaceae</taxon>
        <taxon>Vreelandella</taxon>
    </lineage>
</organism>
<dbReference type="STRING" id="416874.SAMN04487958_110122"/>
<gene>
    <name evidence="1" type="ORF">SAMN04487958_110122</name>
</gene>
<dbReference type="RefSeq" id="WP_092829153.1">
    <property type="nucleotide sequence ID" value="NZ_FOGS01000010.1"/>
</dbReference>
<accession>A0A1H9VSS8</accession>
<name>A0A1H9VSS8_9GAMM</name>
<proteinExistence type="predicted"/>
<sequence length="135" mass="15750">MDKWKQLEEHLSGVFGNATVLAGGHEVTFSKCLDREKLVIQVFVDGWMKGVWTNVDDDGEPQHPEGRFFRPMKRRAWKLKQYKDLKKVFGKKEADRMTQLRVVGFMPYWGSPRTLISHLKKNFPDLEIKPDEVSS</sequence>
<evidence type="ECO:0000313" key="1">
    <source>
        <dbReference type="EMBL" id="SES24437.1"/>
    </source>
</evidence>
<dbReference type="Proteomes" id="UP000198505">
    <property type="component" value="Unassembled WGS sequence"/>
</dbReference>
<keyword evidence="2" id="KW-1185">Reference proteome</keyword>